<proteinExistence type="predicted"/>
<feature type="compositionally biased region" description="Polar residues" evidence="1">
    <location>
        <begin position="1"/>
        <end position="11"/>
    </location>
</feature>
<evidence type="ECO:0000313" key="2">
    <source>
        <dbReference type="EMBL" id="KAK3934557.1"/>
    </source>
</evidence>
<gene>
    <name evidence="2" type="ORF">QBC46DRAFT_347514</name>
</gene>
<feature type="region of interest" description="Disordered" evidence="1">
    <location>
        <begin position="1"/>
        <end position="60"/>
    </location>
</feature>
<protein>
    <submittedName>
        <fullName evidence="2">Uncharacterized protein</fullName>
    </submittedName>
</protein>
<evidence type="ECO:0000313" key="3">
    <source>
        <dbReference type="Proteomes" id="UP001303473"/>
    </source>
</evidence>
<organism evidence="2 3">
    <name type="scientific">Diplogelasinospora grovesii</name>
    <dbReference type="NCBI Taxonomy" id="303347"/>
    <lineage>
        <taxon>Eukaryota</taxon>
        <taxon>Fungi</taxon>
        <taxon>Dikarya</taxon>
        <taxon>Ascomycota</taxon>
        <taxon>Pezizomycotina</taxon>
        <taxon>Sordariomycetes</taxon>
        <taxon>Sordariomycetidae</taxon>
        <taxon>Sordariales</taxon>
        <taxon>Diplogelasinosporaceae</taxon>
        <taxon>Diplogelasinospora</taxon>
    </lineage>
</organism>
<dbReference type="AlphaFoldDB" id="A0AAN6MZ56"/>
<feature type="compositionally biased region" description="Basic and acidic residues" evidence="1">
    <location>
        <begin position="24"/>
        <end position="37"/>
    </location>
</feature>
<reference evidence="3" key="1">
    <citation type="journal article" date="2023" name="Mol. Phylogenet. Evol.">
        <title>Genome-scale phylogeny and comparative genomics of the fungal order Sordariales.</title>
        <authorList>
            <person name="Hensen N."/>
            <person name="Bonometti L."/>
            <person name="Westerberg I."/>
            <person name="Brannstrom I.O."/>
            <person name="Guillou S."/>
            <person name="Cros-Aarteil S."/>
            <person name="Calhoun S."/>
            <person name="Haridas S."/>
            <person name="Kuo A."/>
            <person name="Mondo S."/>
            <person name="Pangilinan J."/>
            <person name="Riley R."/>
            <person name="LaButti K."/>
            <person name="Andreopoulos B."/>
            <person name="Lipzen A."/>
            <person name="Chen C."/>
            <person name="Yan M."/>
            <person name="Daum C."/>
            <person name="Ng V."/>
            <person name="Clum A."/>
            <person name="Steindorff A."/>
            <person name="Ohm R.A."/>
            <person name="Martin F."/>
            <person name="Silar P."/>
            <person name="Natvig D.O."/>
            <person name="Lalanne C."/>
            <person name="Gautier V."/>
            <person name="Ament-Velasquez S.L."/>
            <person name="Kruys A."/>
            <person name="Hutchinson M.I."/>
            <person name="Powell A.J."/>
            <person name="Barry K."/>
            <person name="Miller A.N."/>
            <person name="Grigoriev I.V."/>
            <person name="Debuchy R."/>
            <person name="Gladieux P."/>
            <person name="Hiltunen Thoren M."/>
            <person name="Johannesson H."/>
        </authorList>
    </citation>
    <scope>NUCLEOTIDE SEQUENCE [LARGE SCALE GENOMIC DNA]</scope>
    <source>
        <strain evidence="3">CBS 340.73</strain>
    </source>
</reference>
<dbReference type="Proteomes" id="UP001303473">
    <property type="component" value="Unassembled WGS sequence"/>
</dbReference>
<dbReference type="EMBL" id="MU853979">
    <property type="protein sequence ID" value="KAK3934557.1"/>
    <property type="molecule type" value="Genomic_DNA"/>
</dbReference>
<keyword evidence="3" id="KW-1185">Reference proteome</keyword>
<sequence length="60" mass="6243">MTSKTFTTPKVSTKAVGRRSPTAKAEKTSVPKLKDKTAAAPVPAIRGKPKGTLLPTPPNS</sequence>
<name>A0AAN6MZ56_9PEZI</name>
<accession>A0AAN6MZ56</accession>
<evidence type="ECO:0000256" key="1">
    <source>
        <dbReference type="SAM" id="MobiDB-lite"/>
    </source>
</evidence>
<comment type="caution">
    <text evidence="2">The sequence shown here is derived from an EMBL/GenBank/DDBJ whole genome shotgun (WGS) entry which is preliminary data.</text>
</comment>